<dbReference type="NCBIfam" id="TIGR00916">
    <property type="entry name" value="2A0604s01"/>
    <property type="match status" value="1"/>
</dbReference>
<evidence type="ECO:0000256" key="4">
    <source>
        <dbReference type="ARBA" id="ARBA00022692"/>
    </source>
</evidence>
<keyword evidence="12" id="KW-1185">Reference proteome</keyword>
<keyword evidence="7 9" id="KW-0811">Translocation</keyword>
<proteinExistence type="inferred from homology"/>
<comment type="subunit">
    <text evidence="9">Forms a complex with SecD. Part of the essential Sec protein translocation apparatus which comprises SecA, SecYEG and auxiliary proteins SecDF-YajC and YidC.</text>
</comment>
<dbReference type="STRING" id="92947.BVG79_01206"/>
<dbReference type="SUPFAM" id="SSF82866">
    <property type="entry name" value="Multidrug efflux transporter AcrB transmembrane domain"/>
    <property type="match status" value="1"/>
</dbReference>
<dbReference type="OrthoDB" id="9774769at2"/>
<feature type="transmembrane region" description="Helical" evidence="9">
    <location>
        <begin position="241"/>
        <end position="268"/>
    </location>
</feature>
<dbReference type="PANTHER" id="PTHR30081">
    <property type="entry name" value="PROTEIN-EXPORT MEMBRANE PROTEIN SEC"/>
    <property type="match status" value="1"/>
</dbReference>
<dbReference type="GO" id="GO:0006605">
    <property type="term" value="P:protein targeting"/>
    <property type="evidence" value="ECO:0007669"/>
    <property type="project" value="UniProtKB-UniRule"/>
</dbReference>
<comment type="subcellular location">
    <subcellularLocation>
        <location evidence="1 9">Cell membrane</location>
        <topology evidence="1 9">Multi-pass membrane protein</topology>
    </subcellularLocation>
</comment>
<dbReference type="AlphaFoldDB" id="A0A1W6NZ77"/>
<dbReference type="InterPro" id="IPR055344">
    <property type="entry name" value="SecD_SecF_C_bact"/>
</dbReference>
<keyword evidence="6 9" id="KW-1133">Transmembrane helix</keyword>
<dbReference type="Pfam" id="PF07549">
    <property type="entry name" value="Sec_GG"/>
    <property type="match status" value="1"/>
</dbReference>
<evidence type="ECO:0000313" key="11">
    <source>
        <dbReference type="EMBL" id="ARO14552.1"/>
    </source>
</evidence>
<dbReference type="NCBIfam" id="TIGR00966">
    <property type="entry name" value="transloc_SecF"/>
    <property type="match status" value="1"/>
</dbReference>
<feature type="transmembrane region" description="Helical" evidence="9">
    <location>
        <begin position="274"/>
        <end position="301"/>
    </location>
</feature>
<reference evidence="11 12" key="1">
    <citation type="submission" date="2017-02" db="EMBL/GenBank/DDBJ databases">
        <title>Ketogulonicigenium robustum SPU B003 Genome sequencing and assembly.</title>
        <authorList>
            <person name="Li Y."/>
            <person name="Liu L."/>
            <person name="Wang C."/>
            <person name="Zhang M."/>
            <person name="Zhang T."/>
            <person name="Zhang Y."/>
        </authorList>
    </citation>
    <scope>NUCLEOTIDE SEQUENCE [LARGE SCALE GENOMIC DNA]</scope>
    <source>
        <strain evidence="11 12">SPU_B003</strain>
    </source>
</reference>
<dbReference type="InterPro" id="IPR022813">
    <property type="entry name" value="SecD/SecF_arch_bac"/>
</dbReference>
<evidence type="ECO:0000259" key="10">
    <source>
        <dbReference type="Pfam" id="PF02355"/>
    </source>
</evidence>
<dbReference type="PRINTS" id="PR01755">
    <property type="entry name" value="SECFTRNLCASE"/>
</dbReference>
<feature type="domain" description="Protein export membrane protein SecD/SecF C-terminal" evidence="10">
    <location>
        <begin position="117"/>
        <end position="302"/>
    </location>
</feature>
<evidence type="ECO:0000256" key="7">
    <source>
        <dbReference type="ARBA" id="ARBA00023010"/>
    </source>
</evidence>
<feature type="transmembrane region" description="Helical" evidence="9">
    <location>
        <begin position="199"/>
        <end position="220"/>
    </location>
</feature>
<accession>A0A1W6NZ77</accession>
<dbReference type="Proteomes" id="UP000242447">
    <property type="component" value="Chromosome"/>
</dbReference>
<sequence length="325" mass="35547">MAFRLKLVPTKTSIDFFKWGGMPTYASFALAVASIIAVLTMGMNYGIDFLGGTTIRTESSQNVEMSEYRSALDSLELSDVTITEVFDPSFRADQFVKQVRIQSAQDTDASNAMIAEVEAALRTVDPQVVFTAVETVGPKVSGELIQTALLAVAASLIGIMAYVWLRFEWQFGAAAVVGLFHDAVLTVGLFSVLQVKFDLTIVAALLTIIGFSINDTVVVFDRVREILRRDQKSSLREILNIALNETLSRTVMTTLTTMLALLALYIWGGDVIRGFAFAMLFGALVGVYSTVFICAQCVLWLGVKRDWDKKPTTGPSGTQFPTSTE</sequence>
<evidence type="ECO:0000256" key="5">
    <source>
        <dbReference type="ARBA" id="ARBA00022927"/>
    </source>
</evidence>
<dbReference type="GO" id="GO:0043952">
    <property type="term" value="P:protein transport by the Sec complex"/>
    <property type="evidence" value="ECO:0007669"/>
    <property type="project" value="UniProtKB-UniRule"/>
</dbReference>
<keyword evidence="3 9" id="KW-1003">Cell membrane</keyword>
<dbReference type="InterPro" id="IPR022646">
    <property type="entry name" value="SecD/SecF_CS"/>
</dbReference>
<comment type="function">
    <text evidence="9">Part of the Sec protein translocase complex. Interacts with the SecYEG preprotein conducting channel. SecDF uses the proton motive force (PMF) to complete protein translocation after the ATP-dependent function of SecA.</text>
</comment>
<evidence type="ECO:0000256" key="6">
    <source>
        <dbReference type="ARBA" id="ARBA00022989"/>
    </source>
</evidence>
<keyword evidence="2 9" id="KW-0813">Transport</keyword>
<evidence type="ECO:0000256" key="3">
    <source>
        <dbReference type="ARBA" id="ARBA00022475"/>
    </source>
</evidence>
<dbReference type="InterPro" id="IPR022645">
    <property type="entry name" value="SecD/SecF_bac"/>
</dbReference>
<feature type="transmembrane region" description="Helical" evidence="9">
    <location>
        <begin position="25"/>
        <end position="47"/>
    </location>
</feature>
<organism evidence="11 12">
    <name type="scientific">Ketogulonicigenium robustum</name>
    <dbReference type="NCBI Taxonomy" id="92947"/>
    <lineage>
        <taxon>Bacteria</taxon>
        <taxon>Pseudomonadati</taxon>
        <taxon>Pseudomonadota</taxon>
        <taxon>Alphaproteobacteria</taxon>
        <taxon>Rhodobacterales</taxon>
        <taxon>Roseobacteraceae</taxon>
        <taxon>Ketogulonicigenium</taxon>
    </lineage>
</organism>
<keyword evidence="5 9" id="KW-0653">Protein transport</keyword>
<comment type="similarity">
    <text evidence="9">Belongs to the SecD/SecF family. SecF subfamily.</text>
</comment>
<dbReference type="GO" id="GO:0015450">
    <property type="term" value="F:protein-transporting ATPase activity"/>
    <property type="evidence" value="ECO:0007669"/>
    <property type="project" value="InterPro"/>
</dbReference>
<dbReference type="InterPro" id="IPR005665">
    <property type="entry name" value="SecF_bac"/>
</dbReference>
<keyword evidence="8 9" id="KW-0472">Membrane</keyword>
<dbReference type="GO" id="GO:0065002">
    <property type="term" value="P:intracellular protein transmembrane transport"/>
    <property type="evidence" value="ECO:0007669"/>
    <property type="project" value="UniProtKB-UniRule"/>
</dbReference>
<dbReference type="Gene3D" id="1.20.1640.10">
    <property type="entry name" value="Multidrug efflux transporter AcrB transmembrane domain"/>
    <property type="match status" value="1"/>
</dbReference>
<dbReference type="Pfam" id="PF02355">
    <property type="entry name" value="SecD_SecF_C"/>
    <property type="match status" value="1"/>
</dbReference>
<evidence type="ECO:0000256" key="1">
    <source>
        <dbReference type="ARBA" id="ARBA00004651"/>
    </source>
</evidence>
<dbReference type="GO" id="GO:0005886">
    <property type="term" value="C:plasma membrane"/>
    <property type="evidence" value="ECO:0007669"/>
    <property type="project" value="UniProtKB-SubCell"/>
</dbReference>
<dbReference type="KEGG" id="kro:BVG79_01206"/>
<feature type="transmembrane region" description="Helical" evidence="9">
    <location>
        <begin position="172"/>
        <end position="193"/>
    </location>
</feature>
<evidence type="ECO:0000256" key="8">
    <source>
        <dbReference type="ARBA" id="ARBA00023136"/>
    </source>
</evidence>
<dbReference type="PANTHER" id="PTHR30081:SF8">
    <property type="entry name" value="PROTEIN TRANSLOCASE SUBUNIT SECF"/>
    <property type="match status" value="1"/>
</dbReference>
<dbReference type="EMBL" id="CP019937">
    <property type="protein sequence ID" value="ARO14552.1"/>
    <property type="molecule type" value="Genomic_DNA"/>
</dbReference>
<evidence type="ECO:0000256" key="9">
    <source>
        <dbReference type="HAMAP-Rule" id="MF_01464"/>
    </source>
</evidence>
<evidence type="ECO:0000313" key="12">
    <source>
        <dbReference type="Proteomes" id="UP000242447"/>
    </source>
</evidence>
<evidence type="ECO:0000256" key="2">
    <source>
        <dbReference type="ARBA" id="ARBA00022448"/>
    </source>
</evidence>
<dbReference type="InterPro" id="IPR048634">
    <property type="entry name" value="SecD_SecF_C"/>
</dbReference>
<gene>
    <name evidence="9 11" type="primary">secF</name>
    <name evidence="11" type="ORF">BVG79_01206</name>
</gene>
<dbReference type="RefSeq" id="WP_085786086.1">
    <property type="nucleotide sequence ID" value="NZ_CP019937.1"/>
</dbReference>
<feature type="transmembrane region" description="Helical" evidence="9">
    <location>
        <begin position="144"/>
        <end position="165"/>
    </location>
</feature>
<dbReference type="HAMAP" id="MF_01464_B">
    <property type="entry name" value="SecF_B"/>
    <property type="match status" value="1"/>
</dbReference>
<name>A0A1W6NZ77_9RHOB</name>
<keyword evidence="4 9" id="KW-0812">Transmembrane</keyword>
<protein>
    <recommendedName>
        <fullName evidence="9">Protein-export membrane protein SecF</fullName>
    </recommendedName>
</protein>